<evidence type="ECO:0000313" key="5">
    <source>
        <dbReference type="Proteomes" id="UP000186400"/>
    </source>
</evidence>
<dbReference type="EMBL" id="FTMS01000003">
    <property type="protein sequence ID" value="SIQ06523.1"/>
    <property type="molecule type" value="Genomic_DNA"/>
</dbReference>
<dbReference type="SMART" id="SM00642">
    <property type="entry name" value="Aamy"/>
    <property type="match status" value="1"/>
</dbReference>
<evidence type="ECO:0000256" key="2">
    <source>
        <dbReference type="SAM" id="MobiDB-lite"/>
    </source>
</evidence>
<feature type="domain" description="Glycosyl hydrolase family 13 catalytic" evidence="3">
    <location>
        <begin position="21"/>
        <end position="542"/>
    </location>
</feature>
<dbReference type="GO" id="GO:0005992">
    <property type="term" value="P:trehalose biosynthetic process"/>
    <property type="evidence" value="ECO:0007669"/>
    <property type="project" value="TreeGrafter"/>
</dbReference>
<sequence length="975" mass="110461">MSLPLPYPRATYRLQLSRDVSFAVAAELVPYLARLGISHLYTSPFLTARSGSTHGYDIVDHNSLNEEYGGEEGFALLTEALHHHNMGLIVDFVPNHMGVGFSDNAWWLDVLEWGESSPYAQFFDIDWKPSEQSLRGKVLIPILGAQYGTVLDKGELELCLDTQAGTFSVHYYQHRFPLSPRDYSIVLQALADSGRRSLQELAKGFASLADGGKSPQRMALKIRRSRELSATLARLLQENSDLAAELTEICRDWQGTRLHRLLERQAYRLAYWRMAANEINYRRFFDINDLAAIRMERPEVFEITHQLMLRFIQEGSIQGLRLDHVDGLLDPREYLSRLQKAAAYRLMAASSRQREPADRDSSISPSGPHLEGALRHPVYVVVEKILAHHEKLRKSWEVSGSTGYEHMTAVAGVLTDPAGETPLTEIYQHFTGEPRDFPSLVLQAKYRTMQETLASELNVLANRLSRLAKSSRHTRDLSRLALRTALMDIVARFPVYRSYVDASGISEQDRRDIEWAVAIARKESTQADTSAYSFIQDVLTLDILKTYPKSFRRREILELAMKVQQFTAPVMAKSFEDTAFYRDSRFVARNEVGAEPDRFYLSVQAFHYGNTDRLQSHPFGMVATATHDHKRGEDTRARLNVLSEVPGAWQSWVTRITEAAGTTPESSQEQTPAPSRHDQYLLLQTLAGTWPLDMTSPDYRGHEEYRNRITAYMRKAAREAKLHTSWTSPNENYEEALDRLIESLIAPHRSPTIMRFLEEFITSIMVPGAINSLTQKTLTLTVPGVPDIYQGTTGWDFSLVDPDNRRPVDFSSHQQILDDLSFTPRGCAAALHQWRSGAPKQLVVAALLNLRRQNPDLFALGEYLPLETSGTWAEHILAFARRWRDSALLVVCPRLTVPLTEGAELPLVPPERWHDTAVDCAPLLQEKRWITQDLCTSRERSLDKQSALCSVAALLENFPVAAISLREDLSDVTTR</sequence>
<evidence type="ECO:0000259" key="3">
    <source>
        <dbReference type="SMART" id="SM00642"/>
    </source>
</evidence>
<dbReference type="STRING" id="159291.SAMN05920897_10387"/>
<feature type="region of interest" description="Disordered" evidence="2">
    <location>
        <begin position="349"/>
        <end position="370"/>
    </location>
</feature>
<feature type="coiled-coil region" evidence="1">
    <location>
        <begin position="225"/>
        <end position="252"/>
    </location>
</feature>
<dbReference type="GO" id="GO:0030980">
    <property type="term" value="P:alpha-glucan catabolic process"/>
    <property type="evidence" value="ECO:0007669"/>
    <property type="project" value="TreeGrafter"/>
</dbReference>
<feature type="compositionally biased region" description="Basic and acidic residues" evidence="2">
    <location>
        <begin position="352"/>
        <end position="361"/>
    </location>
</feature>
<dbReference type="SUPFAM" id="SSF51445">
    <property type="entry name" value="(Trans)glycosidases"/>
    <property type="match status" value="1"/>
</dbReference>
<dbReference type="Gene3D" id="3.20.20.80">
    <property type="entry name" value="Glycosidases"/>
    <property type="match status" value="3"/>
</dbReference>
<proteinExistence type="predicted"/>
<dbReference type="PANTHER" id="PTHR10357:SF216">
    <property type="entry name" value="MALTOOLIGOSYL TREHALOSE SYNTHASE-RELATED"/>
    <property type="match status" value="1"/>
</dbReference>
<dbReference type="InterPro" id="IPR006047">
    <property type="entry name" value="GH13_cat_dom"/>
</dbReference>
<dbReference type="AlphaFoldDB" id="A0A1N6PQD7"/>
<dbReference type="GO" id="GO:0047470">
    <property type="term" value="F:(1,4)-alpha-D-glucan 1-alpha-D-glucosylmutase activity"/>
    <property type="evidence" value="ECO:0007669"/>
    <property type="project" value="TreeGrafter"/>
</dbReference>
<evidence type="ECO:0000313" key="4">
    <source>
        <dbReference type="EMBL" id="SIQ06523.1"/>
    </source>
</evidence>
<dbReference type="OrthoDB" id="9805159at2"/>
<dbReference type="InterPro" id="IPR017853">
    <property type="entry name" value="GH"/>
</dbReference>
<protein>
    <submittedName>
        <fullName evidence="4">Maltooligosyl trehalose synthase</fullName>
    </submittedName>
</protein>
<reference evidence="4 5" key="1">
    <citation type="submission" date="2017-01" db="EMBL/GenBank/DDBJ databases">
        <authorList>
            <person name="Mah S.A."/>
            <person name="Swanson W.J."/>
            <person name="Moy G.W."/>
            <person name="Vacquier V.D."/>
        </authorList>
    </citation>
    <scope>NUCLEOTIDE SEQUENCE [LARGE SCALE GENOMIC DNA]</scope>
    <source>
        <strain evidence="4 5">ASpG1</strain>
    </source>
</reference>
<organism evidence="4 5">
    <name type="scientific">Alkalispirochaeta americana</name>
    <dbReference type="NCBI Taxonomy" id="159291"/>
    <lineage>
        <taxon>Bacteria</taxon>
        <taxon>Pseudomonadati</taxon>
        <taxon>Spirochaetota</taxon>
        <taxon>Spirochaetia</taxon>
        <taxon>Spirochaetales</taxon>
        <taxon>Spirochaetaceae</taxon>
        <taxon>Alkalispirochaeta</taxon>
    </lineage>
</organism>
<dbReference type="NCBIfam" id="TIGR02401">
    <property type="entry name" value="trehalose_TreY"/>
    <property type="match status" value="1"/>
</dbReference>
<dbReference type="CDD" id="cd11336">
    <property type="entry name" value="AmyAc_MTSase"/>
    <property type="match status" value="1"/>
</dbReference>
<keyword evidence="1" id="KW-0175">Coiled coil</keyword>
<dbReference type="Gene3D" id="3.30.1590.10">
    <property type="entry name" value="Maltooligosyl trehalose synthase, domain 2"/>
    <property type="match status" value="1"/>
</dbReference>
<dbReference type="RefSeq" id="WP_076487868.1">
    <property type="nucleotide sequence ID" value="NZ_FTMS01000003.1"/>
</dbReference>
<dbReference type="Proteomes" id="UP000186400">
    <property type="component" value="Unassembled WGS sequence"/>
</dbReference>
<dbReference type="Pfam" id="PF00128">
    <property type="entry name" value="Alpha-amylase"/>
    <property type="match status" value="1"/>
</dbReference>
<dbReference type="PANTHER" id="PTHR10357">
    <property type="entry name" value="ALPHA-AMYLASE FAMILY MEMBER"/>
    <property type="match status" value="1"/>
</dbReference>
<keyword evidence="5" id="KW-1185">Reference proteome</keyword>
<name>A0A1N6PQD7_9SPIO</name>
<dbReference type="InterPro" id="IPR012767">
    <property type="entry name" value="Trehalose_TreY"/>
</dbReference>
<evidence type="ECO:0000256" key="1">
    <source>
        <dbReference type="SAM" id="Coils"/>
    </source>
</evidence>
<gene>
    <name evidence="4" type="ORF">SAMN05920897_10387</name>
</gene>
<accession>A0A1N6PQD7</accession>